<dbReference type="EMBL" id="JALLBG020000247">
    <property type="protein sequence ID" value="KAL3757906.1"/>
    <property type="molecule type" value="Genomic_DNA"/>
</dbReference>
<dbReference type="GO" id="GO:0004048">
    <property type="term" value="F:anthranilate phosphoribosyltransferase activity"/>
    <property type="evidence" value="ECO:0007669"/>
    <property type="project" value="UniProtKB-EC"/>
</dbReference>
<keyword evidence="3" id="KW-0028">Amino-acid biosynthesis</keyword>
<evidence type="ECO:0000313" key="11">
    <source>
        <dbReference type="EMBL" id="KAL3757906.1"/>
    </source>
</evidence>
<dbReference type="InterPro" id="IPR005940">
    <property type="entry name" value="Anthranilate_Pribosyl_Tfrase"/>
</dbReference>
<evidence type="ECO:0000256" key="5">
    <source>
        <dbReference type="ARBA" id="ARBA00022679"/>
    </source>
</evidence>
<dbReference type="Proteomes" id="UP001530293">
    <property type="component" value="Unassembled WGS sequence"/>
</dbReference>
<dbReference type="PANTHER" id="PTHR43285">
    <property type="entry name" value="ANTHRANILATE PHOSPHORIBOSYLTRANSFERASE"/>
    <property type="match status" value="1"/>
</dbReference>
<dbReference type="InterPro" id="IPR000312">
    <property type="entry name" value="Glycosyl_Trfase_fam3"/>
</dbReference>
<keyword evidence="6" id="KW-0822">Tryptophan biosynthesis</keyword>
<evidence type="ECO:0000256" key="8">
    <source>
        <dbReference type="ARBA" id="ARBA00061500"/>
    </source>
</evidence>
<evidence type="ECO:0000256" key="6">
    <source>
        <dbReference type="ARBA" id="ARBA00022822"/>
    </source>
</evidence>
<evidence type="ECO:0000256" key="2">
    <source>
        <dbReference type="ARBA" id="ARBA00011948"/>
    </source>
</evidence>
<dbReference type="InterPro" id="IPR035902">
    <property type="entry name" value="Nuc_phospho_transferase"/>
</dbReference>
<evidence type="ECO:0000313" key="12">
    <source>
        <dbReference type="Proteomes" id="UP001530293"/>
    </source>
</evidence>
<dbReference type="SUPFAM" id="SSF47648">
    <property type="entry name" value="Nucleoside phosphorylase/phosphoribosyltransferase N-terminal domain"/>
    <property type="match status" value="1"/>
</dbReference>
<dbReference type="PANTHER" id="PTHR43285:SF2">
    <property type="entry name" value="ANTHRANILATE PHOSPHORIBOSYLTRANSFERASE"/>
    <property type="match status" value="1"/>
</dbReference>
<reference evidence="11 12" key="1">
    <citation type="submission" date="2024-10" db="EMBL/GenBank/DDBJ databases">
        <title>Updated reference genomes for cyclostephanoid diatoms.</title>
        <authorList>
            <person name="Roberts W.R."/>
            <person name="Alverson A.J."/>
        </authorList>
    </citation>
    <scope>NUCLEOTIDE SEQUENCE [LARGE SCALE GENOMIC DNA]</scope>
    <source>
        <strain evidence="11 12">AJA232-27</strain>
    </source>
</reference>
<evidence type="ECO:0000259" key="9">
    <source>
        <dbReference type="Pfam" id="PF00591"/>
    </source>
</evidence>
<evidence type="ECO:0000256" key="3">
    <source>
        <dbReference type="ARBA" id="ARBA00022605"/>
    </source>
</evidence>
<organism evidence="11 12">
    <name type="scientific">Discostella pseudostelligera</name>
    <dbReference type="NCBI Taxonomy" id="259834"/>
    <lineage>
        <taxon>Eukaryota</taxon>
        <taxon>Sar</taxon>
        <taxon>Stramenopiles</taxon>
        <taxon>Ochrophyta</taxon>
        <taxon>Bacillariophyta</taxon>
        <taxon>Coscinodiscophyceae</taxon>
        <taxon>Thalassiosirophycidae</taxon>
        <taxon>Stephanodiscales</taxon>
        <taxon>Stephanodiscaceae</taxon>
        <taxon>Discostella</taxon>
    </lineage>
</organism>
<dbReference type="Gene3D" id="3.40.1030.10">
    <property type="entry name" value="Nucleoside phosphorylase/phosphoribosyltransferase catalytic domain"/>
    <property type="match status" value="1"/>
</dbReference>
<keyword evidence="4" id="KW-0328">Glycosyltransferase</keyword>
<keyword evidence="5" id="KW-0808">Transferase</keyword>
<dbReference type="SUPFAM" id="SSF52418">
    <property type="entry name" value="Nucleoside phosphorylase/phosphoribosyltransferase catalytic domain"/>
    <property type="match status" value="1"/>
</dbReference>
<evidence type="ECO:0000256" key="1">
    <source>
        <dbReference type="ARBA" id="ARBA00004907"/>
    </source>
</evidence>
<protein>
    <recommendedName>
        <fullName evidence="2">anthranilate phosphoribosyltransferase</fullName>
        <ecNumber evidence="2">2.4.2.18</ecNumber>
    </recommendedName>
</protein>
<evidence type="ECO:0000256" key="4">
    <source>
        <dbReference type="ARBA" id="ARBA00022676"/>
    </source>
</evidence>
<keyword evidence="7" id="KW-0057">Aromatic amino acid biosynthesis</keyword>
<proteinExistence type="inferred from homology"/>
<comment type="pathway">
    <text evidence="1">Amino-acid biosynthesis; L-tryptophan biosynthesis; L-tryptophan from chorismate: step 2/5.</text>
</comment>
<accession>A0ABD3M1Q5</accession>
<gene>
    <name evidence="11" type="ORF">ACHAWU_002826</name>
</gene>
<feature type="domain" description="Glycosyl transferase family 3" evidence="9">
    <location>
        <begin position="76"/>
        <end position="337"/>
    </location>
</feature>
<dbReference type="InterPro" id="IPR036320">
    <property type="entry name" value="Glycosyl_Trfase_fam3_N_dom_sf"/>
</dbReference>
<dbReference type="Gene3D" id="1.20.970.10">
    <property type="entry name" value="Transferase, Pyrimidine Nucleoside Phosphorylase, Chain C"/>
    <property type="match status" value="1"/>
</dbReference>
<evidence type="ECO:0000256" key="7">
    <source>
        <dbReference type="ARBA" id="ARBA00023141"/>
    </source>
</evidence>
<feature type="domain" description="Glycosyl transferase family 3 N-terminal" evidence="10">
    <location>
        <begin position="4"/>
        <end position="66"/>
    </location>
</feature>
<dbReference type="NCBIfam" id="TIGR01245">
    <property type="entry name" value="trpD"/>
    <property type="match status" value="1"/>
</dbReference>
<dbReference type="HAMAP" id="MF_00211">
    <property type="entry name" value="TrpD"/>
    <property type="match status" value="1"/>
</dbReference>
<dbReference type="Pfam" id="PF02885">
    <property type="entry name" value="Glycos_trans_3N"/>
    <property type="match status" value="1"/>
</dbReference>
<dbReference type="InterPro" id="IPR017459">
    <property type="entry name" value="Glycosyl_Trfase_fam3_N_dom"/>
</dbReference>
<dbReference type="AlphaFoldDB" id="A0ABD3M1Q5"/>
<comment type="caution">
    <text evidence="11">The sequence shown here is derived from an EMBL/GenBank/DDBJ whole genome shotgun (WGS) entry which is preliminary data.</text>
</comment>
<dbReference type="EC" id="2.4.2.18" evidence="2"/>
<keyword evidence="12" id="KW-1185">Reference proteome</keyword>
<name>A0ABD3M1Q5_9STRA</name>
<comment type="similarity">
    <text evidence="8">Belongs to the anthranilate phosphoribosyltransferase family.</text>
</comment>
<dbReference type="GO" id="GO:0000162">
    <property type="term" value="P:L-tryptophan biosynthetic process"/>
    <property type="evidence" value="ECO:0007669"/>
    <property type="project" value="UniProtKB-KW"/>
</dbReference>
<sequence length="356" mass="37695">MSLKPYLEILIAGDRHLTADETCDAFSVILAENPPTCQVASLLTLLRARRETPQEIAGMVRAMNSAALAVTFTEEKKLLDIVGTGGDGADTINISTASVVLAAACGATVAKAGNRSVSSCCGSADVLEALGVQVDLSPTQVVECVEKCGIAFLFAPINHPAMKAVAPIRKQLGVRTCFNILGPMTNAASAQRAVIGVFDEDLLMLMAETLKEVGRVDHAVVIHGSGLDEISPLGPASIVEIKNTAPPGEPRTYTTKTYQFDPLSLNIPRCTPEDLRGGDPAQNAKEFEMVLAGGEYTINAKKDSIVLNAGFGCYVYGLTNTIEEGCALARKTLIEGKGEEMLNKWRDVSKEIAGRG</sequence>
<dbReference type="Pfam" id="PF00591">
    <property type="entry name" value="Glycos_transf_3"/>
    <property type="match status" value="1"/>
</dbReference>
<dbReference type="FunFam" id="3.40.1030.10:FF:000002">
    <property type="entry name" value="Anthranilate phosphoribosyltransferase"/>
    <property type="match status" value="1"/>
</dbReference>
<evidence type="ECO:0000259" key="10">
    <source>
        <dbReference type="Pfam" id="PF02885"/>
    </source>
</evidence>